<keyword evidence="1" id="KW-0732">Signal</keyword>
<evidence type="ECO:0000313" key="2">
    <source>
        <dbReference type="EMBL" id="KAK4181108.1"/>
    </source>
</evidence>
<feature type="chain" id="PRO_5042883104" description="Secreted protein" evidence="1">
    <location>
        <begin position="17"/>
        <end position="113"/>
    </location>
</feature>
<evidence type="ECO:0000256" key="1">
    <source>
        <dbReference type="SAM" id="SignalP"/>
    </source>
</evidence>
<reference evidence="2" key="2">
    <citation type="submission" date="2023-05" db="EMBL/GenBank/DDBJ databases">
        <authorList>
            <consortium name="Lawrence Berkeley National Laboratory"/>
            <person name="Steindorff A."/>
            <person name="Hensen N."/>
            <person name="Bonometti L."/>
            <person name="Westerberg I."/>
            <person name="Brannstrom I.O."/>
            <person name="Guillou S."/>
            <person name="Cros-Aarteil S."/>
            <person name="Calhoun S."/>
            <person name="Haridas S."/>
            <person name="Kuo A."/>
            <person name="Mondo S."/>
            <person name="Pangilinan J."/>
            <person name="Riley R."/>
            <person name="Labutti K."/>
            <person name="Andreopoulos B."/>
            <person name="Lipzen A."/>
            <person name="Chen C."/>
            <person name="Yanf M."/>
            <person name="Daum C."/>
            <person name="Ng V."/>
            <person name="Clum A."/>
            <person name="Ohm R."/>
            <person name="Martin F."/>
            <person name="Silar P."/>
            <person name="Natvig D."/>
            <person name="Lalanne C."/>
            <person name="Gautier V."/>
            <person name="Ament-Velasquez S.L."/>
            <person name="Kruys A."/>
            <person name="Hutchinson M.I."/>
            <person name="Powell A.J."/>
            <person name="Barry K."/>
            <person name="Miller A.N."/>
            <person name="Grigoriev I.V."/>
            <person name="Debuchy R."/>
            <person name="Gladieux P."/>
            <person name="Thoren M.H."/>
            <person name="Johannesson H."/>
        </authorList>
    </citation>
    <scope>NUCLEOTIDE SEQUENCE</scope>
    <source>
        <strain evidence="2">CBS 892.96</strain>
    </source>
</reference>
<organism evidence="2 3">
    <name type="scientific">Triangularia setosa</name>
    <dbReference type="NCBI Taxonomy" id="2587417"/>
    <lineage>
        <taxon>Eukaryota</taxon>
        <taxon>Fungi</taxon>
        <taxon>Dikarya</taxon>
        <taxon>Ascomycota</taxon>
        <taxon>Pezizomycotina</taxon>
        <taxon>Sordariomycetes</taxon>
        <taxon>Sordariomycetidae</taxon>
        <taxon>Sordariales</taxon>
        <taxon>Podosporaceae</taxon>
        <taxon>Triangularia</taxon>
    </lineage>
</organism>
<gene>
    <name evidence="2" type="ORF">QBC36DRAFT_129067</name>
</gene>
<accession>A0AAN6WG90</accession>
<feature type="signal peptide" evidence="1">
    <location>
        <begin position="1"/>
        <end position="16"/>
    </location>
</feature>
<evidence type="ECO:0000313" key="3">
    <source>
        <dbReference type="Proteomes" id="UP001302321"/>
    </source>
</evidence>
<proteinExistence type="predicted"/>
<dbReference type="Proteomes" id="UP001302321">
    <property type="component" value="Unassembled WGS sequence"/>
</dbReference>
<sequence>MHLASFPCLVLIPTLAASSSSFPLHHPISPFRLFGVCPIARGVFLYLQRACFNIGFLSLVYLAHSASLSHSSDLSAYLHLHRRFSSKQVSYQVIFQSSCIAFSVIFRCLLSIK</sequence>
<comment type="caution">
    <text evidence="2">The sequence shown here is derived from an EMBL/GenBank/DDBJ whole genome shotgun (WGS) entry which is preliminary data.</text>
</comment>
<name>A0AAN6WG90_9PEZI</name>
<keyword evidence="3" id="KW-1185">Reference proteome</keyword>
<dbReference type="EMBL" id="MU866090">
    <property type="protein sequence ID" value="KAK4181108.1"/>
    <property type="molecule type" value="Genomic_DNA"/>
</dbReference>
<protein>
    <recommendedName>
        <fullName evidence="4">Secreted protein</fullName>
    </recommendedName>
</protein>
<evidence type="ECO:0008006" key="4">
    <source>
        <dbReference type="Google" id="ProtNLM"/>
    </source>
</evidence>
<reference evidence="2" key="1">
    <citation type="journal article" date="2023" name="Mol. Phylogenet. Evol.">
        <title>Genome-scale phylogeny and comparative genomics of the fungal order Sordariales.</title>
        <authorList>
            <person name="Hensen N."/>
            <person name="Bonometti L."/>
            <person name="Westerberg I."/>
            <person name="Brannstrom I.O."/>
            <person name="Guillou S."/>
            <person name="Cros-Aarteil S."/>
            <person name="Calhoun S."/>
            <person name="Haridas S."/>
            <person name="Kuo A."/>
            <person name="Mondo S."/>
            <person name="Pangilinan J."/>
            <person name="Riley R."/>
            <person name="LaButti K."/>
            <person name="Andreopoulos B."/>
            <person name="Lipzen A."/>
            <person name="Chen C."/>
            <person name="Yan M."/>
            <person name="Daum C."/>
            <person name="Ng V."/>
            <person name="Clum A."/>
            <person name="Steindorff A."/>
            <person name="Ohm R.A."/>
            <person name="Martin F."/>
            <person name="Silar P."/>
            <person name="Natvig D.O."/>
            <person name="Lalanne C."/>
            <person name="Gautier V."/>
            <person name="Ament-Velasquez S.L."/>
            <person name="Kruys A."/>
            <person name="Hutchinson M.I."/>
            <person name="Powell A.J."/>
            <person name="Barry K."/>
            <person name="Miller A.N."/>
            <person name="Grigoriev I.V."/>
            <person name="Debuchy R."/>
            <person name="Gladieux P."/>
            <person name="Hiltunen Thoren M."/>
            <person name="Johannesson H."/>
        </authorList>
    </citation>
    <scope>NUCLEOTIDE SEQUENCE</scope>
    <source>
        <strain evidence="2">CBS 892.96</strain>
    </source>
</reference>
<dbReference type="AlphaFoldDB" id="A0AAN6WG90"/>